<evidence type="ECO:0008006" key="4">
    <source>
        <dbReference type="Google" id="ProtNLM"/>
    </source>
</evidence>
<protein>
    <recommendedName>
        <fullName evidence="4">DUF3135 domain-containing protein</fullName>
    </recommendedName>
</protein>
<evidence type="ECO:0000313" key="3">
    <source>
        <dbReference type="Proteomes" id="UP000004491"/>
    </source>
</evidence>
<name>G2D956_9GAMM</name>
<reference evidence="2" key="1">
    <citation type="journal article" date="2011" name="ISME J.">
        <title>The endosymbionts of the deep-sea tubeworms Riftia pachyptila and Tevnia jerichonana share an identical physiology as revealed by proteogenomic analyses.</title>
        <authorList>
            <person name="Gardebrecht A."/>
            <person name="Markert S."/>
            <person name="Felbeck H."/>
            <person name="Thuermer A."/>
            <person name="Albrecht D."/>
            <person name="Wollherr A."/>
            <person name="Kabisch J."/>
            <person name="Lehmann R."/>
            <person name="Daniel R."/>
            <person name="Liesegang H."/>
            <person name="Hecker M."/>
            <person name="Sievert S.M."/>
            <person name="Schweder T."/>
        </authorList>
    </citation>
    <scope>NUCLEOTIDE SEQUENCE [LARGE SCALE GENOMIC DNA]</scope>
</reference>
<sequence>MPIGKSFCDSRQDSMVMCRKVIGLFRMKKTRLDKMDFDAMCSAASADPEGFEQLRQEAIENLISQAPQERQKQLRSLQWRIDQERRNGSPLSACVRISRMMWVRLAGSNGLLDRLEQLQRCWNEGESPAPEPSAKILNFPPSLGDG</sequence>
<accession>G2D956</accession>
<dbReference type="InterPro" id="IPR021482">
    <property type="entry name" value="DUF3135"/>
</dbReference>
<feature type="region of interest" description="Disordered" evidence="1">
    <location>
        <begin position="124"/>
        <end position="146"/>
    </location>
</feature>
<organism evidence="2 3">
    <name type="scientific">endosymbiont of Riftia pachyptila</name>
    <name type="common">vent Ph05</name>
    <dbReference type="NCBI Taxonomy" id="1048808"/>
    <lineage>
        <taxon>Bacteria</taxon>
        <taxon>Pseudomonadati</taxon>
        <taxon>Pseudomonadota</taxon>
        <taxon>Gammaproteobacteria</taxon>
        <taxon>sulfur-oxidizing symbionts</taxon>
    </lineage>
</organism>
<dbReference type="EMBL" id="AFOC01000001">
    <property type="protein sequence ID" value="EGV52923.1"/>
    <property type="molecule type" value="Genomic_DNA"/>
</dbReference>
<evidence type="ECO:0000256" key="1">
    <source>
        <dbReference type="SAM" id="MobiDB-lite"/>
    </source>
</evidence>
<evidence type="ECO:0000313" key="2">
    <source>
        <dbReference type="EMBL" id="EGV52923.1"/>
    </source>
</evidence>
<dbReference type="Pfam" id="PF11333">
    <property type="entry name" value="DUF3135"/>
    <property type="match status" value="1"/>
</dbReference>
<proteinExistence type="predicted"/>
<gene>
    <name evidence="2" type="ORF">Rifp1Sym_aa00810</name>
</gene>
<dbReference type="Proteomes" id="UP000004491">
    <property type="component" value="Unassembled WGS sequence"/>
</dbReference>
<comment type="caution">
    <text evidence="2">The sequence shown here is derived from an EMBL/GenBank/DDBJ whole genome shotgun (WGS) entry which is preliminary data.</text>
</comment>
<keyword evidence="3" id="KW-1185">Reference proteome</keyword>
<dbReference type="AlphaFoldDB" id="G2D956"/>